<gene>
    <name evidence="1" type="ORF">FD09_GL000640</name>
</gene>
<accession>A0A0R1N080</accession>
<dbReference type="Pfam" id="PF10083">
    <property type="entry name" value="DUF2321"/>
    <property type="match status" value="1"/>
</dbReference>
<dbReference type="AlphaFoldDB" id="A0A0R1N080"/>
<dbReference type="Proteomes" id="UP000051330">
    <property type="component" value="Unassembled WGS sequence"/>
</dbReference>
<dbReference type="PATRIC" id="fig|1423792.3.peg.652"/>
<organism evidence="1 2">
    <name type="scientific">Schleiferilactobacillus perolens DSM 12744</name>
    <dbReference type="NCBI Taxonomy" id="1423792"/>
    <lineage>
        <taxon>Bacteria</taxon>
        <taxon>Bacillati</taxon>
        <taxon>Bacillota</taxon>
        <taxon>Bacilli</taxon>
        <taxon>Lactobacillales</taxon>
        <taxon>Lactobacillaceae</taxon>
        <taxon>Schleiferilactobacillus</taxon>
    </lineage>
</organism>
<dbReference type="InterPro" id="IPR016891">
    <property type="entry name" value="DUF2321"/>
</dbReference>
<protein>
    <submittedName>
        <fullName evidence="1">Uncharacterized protein</fullName>
    </submittedName>
</protein>
<proteinExistence type="predicted"/>
<evidence type="ECO:0000313" key="1">
    <source>
        <dbReference type="EMBL" id="KRL11716.1"/>
    </source>
</evidence>
<name>A0A0R1N080_9LACO</name>
<keyword evidence="2" id="KW-1185">Reference proteome</keyword>
<comment type="caution">
    <text evidence="1">The sequence shown here is derived from an EMBL/GenBank/DDBJ whole genome shotgun (WGS) entry which is preliminary data.</text>
</comment>
<dbReference type="EMBL" id="AZEC01000011">
    <property type="protein sequence ID" value="KRL11716.1"/>
    <property type="molecule type" value="Genomic_DNA"/>
</dbReference>
<sequence>MQLLNRSSKFSDQDQAEFAQIIPHLIIETEYTKSAKNKYQCLIRKAGPATTNGLKEILAKVCSADVRKSLWQI</sequence>
<reference evidence="1 2" key="1">
    <citation type="journal article" date="2015" name="Genome Announc.">
        <title>Expanding the biotechnology potential of lactobacilli through comparative genomics of 213 strains and associated genera.</title>
        <authorList>
            <person name="Sun Z."/>
            <person name="Harris H.M."/>
            <person name="McCann A."/>
            <person name="Guo C."/>
            <person name="Argimon S."/>
            <person name="Zhang W."/>
            <person name="Yang X."/>
            <person name="Jeffery I.B."/>
            <person name="Cooney J.C."/>
            <person name="Kagawa T.F."/>
            <person name="Liu W."/>
            <person name="Song Y."/>
            <person name="Salvetti E."/>
            <person name="Wrobel A."/>
            <person name="Rasinkangas P."/>
            <person name="Parkhill J."/>
            <person name="Rea M.C."/>
            <person name="O'Sullivan O."/>
            <person name="Ritari J."/>
            <person name="Douillard F.P."/>
            <person name="Paul Ross R."/>
            <person name="Yang R."/>
            <person name="Briner A.E."/>
            <person name="Felis G.E."/>
            <person name="de Vos W.M."/>
            <person name="Barrangou R."/>
            <person name="Klaenhammer T.R."/>
            <person name="Caufield P.W."/>
            <person name="Cui Y."/>
            <person name="Zhang H."/>
            <person name="O'Toole P.W."/>
        </authorList>
    </citation>
    <scope>NUCLEOTIDE SEQUENCE [LARGE SCALE GENOMIC DNA]</scope>
    <source>
        <strain evidence="1 2">DSM 12744</strain>
    </source>
</reference>
<evidence type="ECO:0000313" key="2">
    <source>
        <dbReference type="Proteomes" id="UP000051330"/>
    </source>
</evidence>